<dbReference type="AlphaFoldDB" id="A0A1V9EXP5"/>
<organism evidence="2 3">
    <name type="scientific">Niastella yeongjuensis</name>
    <dbReference type="NCBI Taxonomy" id="354355"/>
    <lineage>
        <taxon>Bacteria</taxon>
        <taxon>Pseudomonadati</taxon>
        <taxon>Bacteroidota</taxon>
        <taxon>Chitinophagia</taxon>
        <taxon>Chitinophagales</taxon>
        <taxon>Chitinophagaceae</taxon>
        <taxon>Niastella</taxon>
    </lineage>
</organism>
<keyword evidence="1" id="KW-0812">Transmembrane</keyword>
<feature type="transmembrane region" description="Helical" evidence="1">
    <location>
        <begin position="110"/>
        <end position="135"/>
    </location>
</feature>
<keyword evidence="1" id="KW-1133">Transmembrane helix</keyword>
<proteinExistence type="predicted"/>
<dbReference type="Proteomes" id="UP000192610">
    <property type="component" value="Unassembled WGS sequence"/>
</dbReference>
<keyword evidence="1" id="KW-0472">Membrane</keyword>
<accession>A0A1V9EXP5</accession>
<protein>
    <recommendedName>
        <fullName evidence="4">DUF3592 domain-containing protein</fullName>
    </recommendedName>
</protein>
<dbReference type="RefSeq" id="WP_081199361.1">
    <property type="nucleotide sequence ID" value="NZ_FOCZ01000001.1"/>
</dbReference>
<keyword evidence="3" id="KW-1185">Reference proteome</keyword>
<name>A0A1V9EXP5_9BACT</name>
<evidence type="ECO:0000313" key="2">
    <source>
        <dbReference type="EMBL" id="OQP50879.1"/>
    </source>
</evidence>
<sequence length="140" mass="15846">MILKIAGITTLLTLLVKYMLAPLFKELLLYFHLKKHGVKTVGSIVDVEECIDLDNFKSYKGIIEFTTNDNTICRYVLTDSKMDQPDLGKKVNLIYDPENISRVIINETGAFAFLVVKIFFLLFIFLGIFAGIFFLPDIGG</sequence>
<evidence type="ECO:0000256" key="1">
    <source>
        <dbReference type="SAM" id="Phobius"/>
    </source>
</evidence>
<evidence type="ECO:0008006" key="4">
    <source>
        <dbReference type="Google" id="ProtNLM"/>
    </source>
</evidence>
<feature type="transmembrane region" description="Helical" evidence="1">
    <location>
        <begin position="6"/>
        <end position="24"/>
    </location>
</feature>
<gene>
    <name evidence="2" type="ORF">A4H97_03375</name>
</gene>
<evidence type="ECO:0000313" key="3">
    <source>
        <dbReference type="Proteomes" id="UP000192610"/>
    </source>
</evidence>
<dbReference type="EMBL" id="LVXG01000012">
    <property type="protein sequence ID" value="OQP50879.1"/>
    <property type="molecule type" value="Genomic_DNA"/>
</dbReference>
<comment type="caution">
    <text evidence="2">The sequence shown here is derived from an EMBL/GenBank/DDBJ whole genome shotgun (WGS) entry which is preliminary data.</text>
</comment>
<reference evidence="3" key="1">
    <citation type="submission" date="2016-04" db="EMBL/GenBank/DDBJ databases">
        <authorList>
            <person name="Chen L."/>
            <person name="Zhuang W."/>
            <person name="Wang G."/>
        </authorList>
    </citation>
    <scope>NUCLEOTIDE SEQUENCE [LARGE SCALE GENOMIC DNA]</scope>
    <source>
        <strain evidence="3">17621</strain>
    </source>
</reference>